<feature type="transmembrane region" description="Helical" evidence="7">
    <location>
        <begin position="362"/>
        <end position="381"/>
    </location>
</feature>
<feature type="transmembrane region" description="Helical" evidence="7">
    <location>
        <begin position="230"/>
        <end position="249"/>
    </location>
</feature>
<dbReference type="Pfam" id="PF07690">
    <property type="entry name" value="MFS_1"/>
    <property type="match status" value="1"/>
</dbReference>
<dbReference type="GO" id="GO:0016020">
    <property type="term" value="C:membrane"/>
    <property type="evidence" value="ECO:0007669"/>
    <property type="project" value="UniProtKB-SubCell"/>
</dbReference>
<keyword evidence="3 7" id="KW-0812">Transmembrane</keyword>
<evidence type="ECO:0000256" key="5">
    <source>
        <dbReference type="ARBA" id="ARBA00023136"/>
    </source>
</evidence>
<keyword evidence="4 7" id="KW-1133">Transmembrane helix</keyword>
<evidence type="ECO:0000313" key="10">
    <source>
        <dbReference type="Proteomes" id="UP000076727"/>
    </source>
</evidence>
<evidence type="ECO:0000256" key="7">
    <source>
        <dbReference type="SAM" id="Phobius"/>
    </source>
</evidence>
<feature type="transmembrane region" description="Helical" evidence="7">
    <location>
        <begin position="99"/>
        <end position="118"/>
    </location>
</feature>
<feature type="transmembrane region" description="Helical" evidence="7">
    <location>
        <begin position="387"/>
        <end position="407"/>
    </location>
</feature>
<dbReference type="Gene3D" id="1.20.1720.10">
    <property type="entry name" value="Multidrug resistance protein D"/>
    <property type="match status" value="1"/>
</dbReference>
<feature type="transmembrane region" description="Helical" evidence="7">
    <location>
        <begin position="159"/>
        <end position="183"/>
    </location>
</feature>
<dbReference type="OrthoDB" id="440755at2759"/>
<name>A0A165MHL0_9APHY</name>
<feature type="transmembrane region" description="Helical" evidence="7">
    <location>
        <begin position="255"/>
        <end position="277"/>
    </location>
</feature>
<evidence type="ECO:0000256" key="2">
    <source>
        <dbReference type="ARBA" id="ARBA00022448"/>
    </source>
</evidence>
<feature type="domain" description="Major facilitator superfamily (MFS) profile" evidence="8">
    <location>
        <begin position="34"/>
        <end position="490"/>
    </location>
</feature>
<dbReference type="EMBL" id="KV429101">
    <property type="protein sequence ID" value="KZT65692.1"/>
    <property type="molecule type" value="Genomic_DNA"/>
</dbReference>
<dbReference type="STRING" id="1314783.A0A165MHL0"/>
<gene>
    <name evidence="9" type="ORF">DAEQUDRAFT_740482</name>
</gene>
<evidence type="ECO:0000256" key="6">
    <source>
        <dbReference type="SAM" id="MobiDB-lite"/>
    </source>
</evidence>
<feature type="transmembrane region" description="Helical" evidence="7">
    <location>
        <begin position="419"/>
        <end position="444"/>
    </location>
</feature>
<accession>A0A165MHL0</accession>
<reference evidence="9 10" key="1">
    <citation type="journal article" date="2016" name="Mol. Biol. Evol.">
        <title>Comparative Genomics of Early-Diverging Mushroom-Forming Fungi Provides Insights into the Origins of Lignocellulose Decay Capabilities.</title>
        <authorList>
            <person name="Nagy L.G."/>
            <person name="Riley R."/>
            <person name="Tritt A."/>
            <person name="Adam C."/>
            <person name="Daum C."/>
            <person name="Floudas D."/>
            <person name="Sun H."/>
            <person name="Yadav J.S."/>
            <person name="Pangilinan J."/>
            <person name="Larsson K.H."/>
            <person name="Matsuura K."/>
            <person name="Barry K."/>
            <person name="Labutti K."/>
            <person name="Kuo R."/>
            <person name="Ohm R.A."/>
            <person name="Bhattacharya S.S."/>
            <person name="Shirouzu T."/>
            <person name="Yoshinaga Y."/>
            <person name="Martin F.M."/>
            <person name="Grigoriev I.V."/>
            <person name="Hibbett D.S."/>
        </authorList>
    </citation>
    <scope>NUCLEOTIDE SEQUENCE [LARGE SCALE GENOMIC DNA]</scope>
    <source>
        <strain evidence="9 10">L-15889</strain>
    </source>
</reference>
<feature type="transmembrane region" description="Helical" evidence="7">
    <location>
        <begin position="466"/>
        <end position="486"/>
    </location>
</feature>
<keyword evidence="5 7" id="KW-0472">Membrane</keyword>
<evidence type="ECO:0000256" key="3">
    <source>
        <dbReference type="ARBA" id="ARBA00022692"/>
    </source>
</evidence>
<feature type="transmembrane region" description="Helical" evidence="7">
    <location>
        <begin position="68"/>
        <end position="87"/>
    </location>
</feature>
<feature type="transmembrane region" description="Helical" evidence="7">
    <location>
        <begin position="124"/>
        <end position="147"/>
    </location>
</feature>
<dbReference type="InterPro" id="IPR011701">
    <property type="entry name" value="MFS"/>
</dbReference>
<feature type="transmembrane region" description="Helical" evidence="7">
    <location>
        <begin position="32"/>
        <end position="56"/>
    </location>
</feature>
<evidence type="ECO:0000256" key="4">
    <source>
        <dbReference type="ARBA" id="ARBA00022989"/>
    </source>
</evidence>
<comment type="subcellular location">
    <subcellularLocation>
        <location evidence="1">Membrane</location>
        <topology evidence="1">Multi-pass membrane protein</topology>
    </subcellularLocation>
</comment>
<dbReference type="PANTHER" id="PTHR42718:SF9">
    <property type="entry name" value="MAJOR FACILITATOR SUPERFAMILY MULTIDRUG TRANSPORTER MFSC"/>
    <property type="match status" value="1"/>
</dbReference>
<feature type="compositionally biased region" description="Basic and acidic residues" evidence="6">
    <location>
        <begin position="505"/>
        <end position="526"/>
    </location>
</feature>
<evidence type="ECO:0000256" key="1">
    <source>
        <dbReference type="ARBA" id="ARBA00004141"/>
    </source>
</evidence>
<feature type="transmembrane region" description="Helical" evidence="7">
    <location>
        <begin position="329"/>
        <end position="350"/>
    </location>
</feature>
<sequence>MIAPPSSSNPLSPTQTLVDGRVPQKYSAARRYLLLLIFCLAQFLDAVNNSALFSAIPDLENDLGIDEAQSTWVISAFQLTFASFLLISGRISDVYNPKVAFTGGVAALGLISVGAGFARDKIAIIILRALSGIAAAMTIPSALALLVSVFVEPNEQARAIGLFGGCGAIGNVLGLIIGAIFVQYASWSWVFWFVAIVAALITGACILLVPPQEPKVRPASARPRWYALDLVGVSILTAALVLFIFAVTSGSTDGWASAAVLVPLVVSVLMVGAFFWYETKVPPETAAVPPRTWFLPNFAVLFGTALLPYFWWTTIFTVFTLLWQDDYHWSAISTAIHMIPIGVLAFSMSWTGPLARRVNPKWIILSGEGMLVAATVLLAFADGPDTYWPFVFPAFVLGSGGAMLTYTHTNIAIFRTSPAAMAGTVGAIFNGALQLGSAVGIAAVDSLQASVQAAAAPDTPYAGQRAAFWFLLGIVGAEFAAMALFYRTGRELRDSNSDGATDADAAAKEAEVTEQEEKGRDLEGAACDVDGKLEEGRYARQQAHEHEGPRARAVRVMSGLTSAVEAARTHGHRGHTPAGLAHPQTPAPGVARVSMAFRSLDEHWEGNEEGDGLEKEVVEVEEARRADNSPM</sequence>
<dbReference type="PROSITE" id="PS50850">
    <property type="entry name" value="MFS"/>
    <property type="match status" value="1"/>
</dbReference>
<dbReference type="Gene3D" id="1.20.1250.20">
    <property type="entry name" value="MFS general substrate transporter like domains"/>
    <property type="match status" value="1"/>
</dbReference>
<proteinExistence type="predicted"/>
<feature type="transmembrane region" description="Helical" evidence="7">
    <location>
        <begin position="189"/>
        <end position="209"/>
    </location>
</feature>
<organism evidence="9 10">
    <name type="scientific">Daedalea quercina L-15889</name>
    <dbReference type="NCBI Taxonomy" id="1314783"/>
    <lineage>
        <taxon>Eukaryota</taxon>
        <taxon>Fungi</taxon>
        <taxon>Dikarya</taxon>
        <taxon>Basidiomycota</taxon>
        <taxon>Agaricomycotina</taxon>
        <taxon>Agaricomycetes</taxon>
        <taxon>Polyporales</taxon>
        <taxon>Fomitopsis</taxon>
    </lineage>
</organism>
<evidence type="ECO:0000259" key="8">
    <source>
        <dbReference type="PROSITE" id="PS50850"/>
    </source>
</evidence>
<dbReference type="AlphaFoldDB" id="A0A165MHL0"/>
<dbReference type="PANTHER" id="PTHR42718">
    <property type="entry name" value="MAJOR FACILITATOR SUPERFAMILY MULTIDRUG TRANSPORTER MFSC"/>
    <property type="match status" value="1"/>
</dbReference>
<protein>
    <submittedName>
        <fullName evidence="9">MFS general substrate transporter</fullName>
    </submittedName>
</protein>
<keyword evidence="10" id="KW-1185">Reference proteome</keyword>
<feature type="region of interest" description="Disordered" evidence="6">
    <location>
        <begin position="493"/>
        <end position="526"/>
    </location>
</feature>
<dbReference type="SUPFAM" id="SSF103473">
    <property type="entry name" value="MFS general substrate transporter"/>
    <property type="match status" value="1"/>
</dbReference>
<dbReference type="InterPro" id="IPR036259">
    <property type="entry name" value="MFS_trans_sf"/>
</dbReference>
<dbReference type="GO" id="GO:0022857">
    <property type="term" value="F:transmembrane transporter activity"/>
    <property type="evidence" value="ECO:0007669"/>
    <property type="project" value="InterPro"/>
</dbReference>
<evidence type="ECO:0000313" key="9">
    <source>
        <dbReference type="EMBL" id="KZT65692.1"/>
    </source>
</evidence>
<keyword evidence="2" id="KW-0813">Transport</keyword>
<dbReference type="Proteomes" id="UP000076727">
    <property type="component" value="Unassembled WGS sequence"/>
</dbReference>
<feature type="transmembrane region" description="Helical" evidence="7">
    <location>
        <begin position="298"/>
        <end position="323"/>
    </location>
</feature>
<dbReference type="InterPro" id="IPR020846">
    <property type="entry name" value="MFS_dom"/>
</dbReference>